<evidence type="ECO:0000256" key="2">
    <source>
        <dbReference type="SAM" id="Phobius"/>
    </source>
</evidence>
<accession>A0A5C0SII7</accession>
<evidence type="ECO:0000313" key="4">
    <source>
        <dbReference type="EMBL" id="QEK13516.1"/>
    </source>
</evidence>
<dbReference type="KEGG" id="crs:FQB35_15295"/>
<dbReference type="InterPro" id="IPR000620">
    <property type="entry name" value="EamA_dom"/>
</dbReference>
<feature type="transmembrane region" description="Helical" evidence="2">
    <location>
        <begin position="99"/>
        <end position="118"/>
    </location>
</feature>
<keyword evidence="2" id="KW-1133">Transmembrane helix</keyword>
<feature type="transmembrane region" description="Helical" evidence="2">
    <location>
        <begin position="218"/>
        <end position="239"/>
    </location>
</feature>
<feature type="transmembrane region" description="Helical" evidence="2">
    <location>
        <begin position="12"/>
        <end position="30"/>
    </location>
</feature>
<dbReference type="AlphaFoldDB" id="A0A5C0SII7"/>
<proteinExistence type="inferred from homology"/>
<reference evidence="4 5" key="1">
    <citation type="submission" date="2019-07" db="EMBL/GenBank/DDBJ databases">
        <title>Complete genome of Crassaminicella thermophila SY095.</title>
        <authorList>
            <person name="Li X."/>
        </authorList>
    </citation>
    <scope>NUCLEOTIDE SEQUENCE [LARGE SCALE GENOMIC DNA]</scope>
    <source>
        <strain evidence="4 5">SY095</strain>
    </source>
</reference>
<keyword evidence="5" id="KW-1185">Reference proteome</keyword>
<dbReference type="GO" id="GO:0016020">
    <property type="term" value="C:membrane"/>
    <property type="evidence" value="ECO:0007669"/>
    <property type="project" value="InterPro"/>
</dbReference>
<dbReference type="OrthoDB" id="1894884at2"/>
<gene>
    <name evidence="4" type="ORF">FQB35_15295</name>
</gene>
<dbReference type="SUPFAM" id="SSF103481">
    <property type="entry name" value="Multidrug resistance efflux transporter EmrE"/>
    <property type="match status" value="2"/>
</dbReference>
<feature type="transmembrane region" description="Helical" evidence="2">
    <location>
        <begin position="73"/>
        <end position="93"/>
    </location>
</feature>
<keyword evidence="2" id="KW-0812">Transmembrane</keyword>
<feature type="transmembrane region" description="Helical" evidence="2">
    <location>
        <begin position="157"/>
        <end position="177"/>
    </location>
</feature>
<evidence type="ECO:0000256" key="1">
    <source>
        <dbReference type="ARBA" id="ARBA00007362"/>
    </source>
</evidence>
<dbReference type="InterPro" id="IPR037185">
    <property type="entry name" value="EmrE-like"/>
</dbReference>
<feature type="domain" description="EamA" evidence="3">
    <location>
        <begin position="158"/>
        <end position="291"/>
    </location>
</feature>
<dbReference type="EMBL" id="CP042243">
    <property type="protein sequence ID" value="QEK13516.1"/>
    <property type="molecule type" value="Genomic_DNA"/>
</dbReference>
<feature type="transmembrane region" description="Helical" evidence="2">
    <location>
        <begin position="275"/>
        <end position="291"/>
    </location>
</feature>
<dbReference type="RefSeq" id="WP_148810688.1">
    <property type="nucleotide sequence ID" value="NZ_CP042243.1"/>
</dbReference>
<feature type="transmembrane region" description="Helical" evidence="2">
    <location>
        <begin position="42"/>
        <end position="61"/>
    </location>
</feature>
<evidence type="ECO:0000259" key="3">
    <source>
        <dbReference type="Pfam" id="PF00892"/>
    </source>
</evidence>
<feature type="transmembrane region" description="Helical" evidence="2">
    <location>
        <begin position="130"/>
        <end position="151"/>
    </location>
</feature>
<name>A0A5C0SII7_CRATE</name>
<feature type="domain" description="EamA" evidence="3">
    <location>
        <begin position="11"/>
        <end position="146"/>
    </location>
</feature>
<comment type="similarity">
    <text evidence="1">Belongs to the EamA transporter family.</text>
</comment>
<sequence length="316" mass="35979">MLKCNINHTQKGYIAGILSAIFFGFSGLFVKLAQGSGLDSASILILQYIITIPTMWIIAFLKYKNQIKINKNDLIKLFFIGMFLQSSVSIFYYESFKYLDISIATILLFTYPIWITIFSSFFSKIKLNKVIILSVIITFLGCILVLDILHINTSFSLKGTLLGLGGAFFLAFSNIFLEKFENRIPPFILSTYSSTFIFLNLIIFRFPKQLLHINITKFQLINVALLVFICQIPPGILMYTAIQYIGAVKTAIIGNIEIPTAALIGYIFYKETLNPLQFIGILLVLGGIMLMQNSEYIQNKLFIYFHKINEQKSYCK</sequence>
<dbReference type="PANTHER" id="PTHR22911:SF137">
    <property type="entry name" value="SOLUTE CARRIER FAMILY 35 MEMBER G2-RELATED"/>
    <property type="match status" value="1"/>
</dbReference>
<keyword evidence="2" id="KW-0472">Membrane</keyword>
<feature type="transmembrane region" description="Helical" evidence="2">
    <location>
        <begin position="251"/>
        <end position="269"/>
    </location>
</feature>
<protein>
    <submittedName>
        <fullName evidence="4">EamA family transporter</fullName>
    </submittedName>
</protein>
<evidence type="ECO:0000313" key="5">
    <source>
        <dbReference type="Proteomes" id="UP000324646"/>
    </source>
</evidence>
<dbReference type="PANTHER" id="PTHR22911">
    <property type="entry name" value="ACYL-MALONYL CONDENSING ENZYME-RELATED"/>
    <property type="match status" value="1"/>
</dbReference>
<organism evidence="4 5">
    <name type="scientific">Crassaminicella thermophila</name>
    <dbReference type="NCBI Taxonomy" id="2599308"/>
    <lineage>
        <taxon>Bacteria</taxon>
        <taxon>Bacillati</taxon>
        <taxon>Bacillota</taxon>
        <taxon>Clostridia</taxon>
        <taxon>Eubacteriales</taxon>
        <taxon>Clostridiaceae</taxon>
        <taxon>Crassaminicella</taxon>
    </lineage>
</organism>
<feature type="transmembrane region" description="Helical" evidence="2">
    <location>
        <begin position="184"/>
        <end position="206"/>
    </location>
</feature>
<dbReference type="Proteomes" id="UP000324646">
    <property type="component" value="Chromosome"/>
</dbReference>
<dbReference type="Pfam" id="PF00892">
    <property type="entry name" value="EamA"/>
    <property type="match status" value="2"/>
</dbReference>